<evidence type="ECO:0000313" key="2">
    <source>
        <dbReference type="EMBL" id="WLQ68465.1"/>
    </source>
</evidence>
<accession>A0ABY9JL60</accession>
<dbReference type="Proteomes" id="UP001224433">
    <property type="component" value="Chromosome"/>
</dbReference>
<reference evidence="2 3" key="1">
    <citation type="submission" date="2023-03" db="EMBL/GenBank/DDBJ databases">
        <title>Isolation and description of six Streptomyces strains from soil environments, able to metabolize different microbial glucans.</title>
        <authorList>
            <person name="Widen T."/>
            <person name="Larsbrink J."/>
        </authorList>
    </citation>
    <scope>NUCLEOTIDE SEQUENCE [LARGE SCALE GENOMIC DNA]</scope>
    <source>
        <strain evidence="2 3">Alt3</strain>
    </source>
</reference>
<feature type="region of interest" description="Disordered" evidence="1">
    <location>
        <begin position="1"/>
        <end position="76"/>
    </location>
</feature>
<evidence type="ECO:0000313" key="3">
    <source>
        <dbReference type="Proteomes" id="UP001224433"/>
    </source>
</evidence>
<feature type="compositionally biased region" description="Pro residues" evidence="1">
    <location>
        <begin position="48"/>
        <end position="58"/>
    </location>
</feature>
<dbReference type="EMBL" id="CP120983">
    <property type="protein sequence ID" value="WLQ68465.1"/>
    <property type="molecule type" value="Genomic_DNA"/>
</dbReference>
<protein>
    <submittedName>
        <fullName evidence="2">Uncharacterized protein</fullName>
    </submittedName>
</protein>
<feature type="compositionally biased region" description="Basic residues" evidence="1">
    <location>
        <begin position="19"/>
        <end position="29"/>
    </location>
</feature>
<sequence length="76" mass="8293">MRVRHASIDDVPVEGTGRLYHRPARRRPDHHPGLTEPGLSPGVVHRPGLPPCQNPPAPELLLPGGDRMVGRRSSRG</sequence>
<dbReference type="SUPFAM" id="SSF54427">
    <property type="entry name" value="NTF2-like"/>
    <property type="match status" value="1"/>
</dbReference>
<gene>
    <name evidence="2" type="ORF">P8A20_35060</name>
</gene>
<evidence type="ECO:0000256" key="1">
    <source>
        <dbReference type="SAM" id="MobiDB-lite"/>
    </source>
</evidence>
<keyword evidence="3" id="KW-1185">Reference proteome</keyword>
<name>A0ABY9JL60_9ACTN</name>
<dbReference type="Gene3D" id="3.10.450.50">
    <property type="match status" value="1"/>
</dbReference>
<proteinExistence type="predicted"/>
<dbReference type="RefSeq" id="WP_261988747.1">
    <property type="nucleotide sequence ID" value="NZ_CP120983.1"/>
</dbReference>
<dbReference type="InterPro" id="IPR032710">
    <property type="entry name" value="NTF2-like_dom_sf"/>
</dbReference>
<organism evidence="2 3">
    <name type="scientific">Streptomyces glycanivorans</name>
    <dbReference type="NCBI Taxonomy" id="3033808"/>
    <lineage>
        <taxon>Bacteria</taxon>
        <taxon>Bacillati</taxon>
        <taxon>Actinomycetota</taxon>
        <taxon>Actinomycetes</taxon>
        <taxon>Kitasatosporales</taxon>
        <taxon>Streptomycetaceae</taxon>
        <taxon>Streptomyces</taxon>
    </lineage>
</organism>